<dbReference type="NCBIfam" id="TIGR04294">
    <property type="entry name" value="pre_pil_HX9DG"/>
    <property type="match status" value="1"/>
</dbReference>
<evidence type="ECO:0000313" key="3">
    <source>
        <dbReference type="EMBL" id="PQO39719.1"/>
    </source>
</evidence>
<dbReference type="EMBL" id="PUHY01000004">
    <property type="protein sequence ID" value="PQO39719.1"/>
    <property type="molecule type" value="Genomic_DNA"/>
</dbReference>
<feature type="transmembrane region" description="Helical" evidence="1">
    <location>
        <begin position="68"/>
        <end position="91"/>
    </location>
</feature>
<keyword evidence="1" id="KW-0812">Transmembrane</keyword>
<accession>A0A2S8G5J1</accession>
<dbReference type="PANTHER" id="PTHR30093">
    <property type="entry name" value="GENERAL SECRETION PATHWAY PROTEIN G"/>
    <property type="match status" value="1"/>
</dbReference>
<evidence type="ECO:0000256" key="1">
    <source>
        <dbReference type="SAM" id="Phobius"/>
    </source>
</evidence>
<dbReference type="InterPro" id="IPR045584">
    <property type="entry name" value="Pilin-like"/>
</dbReference>
<dbReference type="PANTHER" id="PTHR30093:SF2">
    <property type="entry name" value="TYPE II SECRETION SYSTEM PROTEIN H"/>
    <property type="match status" value="1"/>
</dbReference>
<sequence>MVYFVILQRGNREKRERLKKNWGIEIFAEEYLRQKISLLISFRILPGLYEPYPKGPCGMKSHNSLRGFTLVELLVVIAIIGVLVSLLLPAVQQAREAARRMQCTNNMKQLGIALHTYHDQFLGFPPGSVSSTVPRNGGGSGNSFGFSFYGLMLPFIEQGPLYDSMTFVGESPGYINEGSGSAGDFNRQYILAAGAIDVMRCPSSTGPIQSASSYAPMAHYAGISGCAEPTTFTENRISTVTVSGQPTLLSGGGMMLPNYSTGFKSCTDGSSNTLILGELSGALKRLDGSYSELSASGTTHGWPMGNRVTGYPPNLDNGSNSDQRCFNINTIRYSPNQEPFAFQVFPGMASNVGANNPLTSRHPGGVMVCHADGSIHFLPETVNLETLKQMATRDDGRVAANN</sequence>
<keyword evidence="1" id="KW-0472">Membrane</keyword>
<feature type="domain" description="DUF1559" evidence="2">
    <location>
        <begin position="92"/>
        <end position="384"/>
    </location>
</feature>
<proteinExistence type="predicted"/>
<reference evidence="3 4" key="1">
    <citation type="submission" date="2018-02" db="EMBL/GenBank/DDBJ databases">
        <title>Comparative genomes isolates from brazilian mangrove.</title>
        <authorList>
            <person name="Araujo J.E."/>
            <person name="Taketani R.G."/>
            <person name="Silva M.C.P."/>
            <person name="Loureco M.V."/>
            <person name="Andreote F.D."/>
        </authorList>
    </citation>
    <scope>NUCLEOTIDE SEQUENCE [LARGE SCALE GENOMIC DNA]</scope>
    <source>
        <strain evidence="3 4">Hex-1 MGV</strain>
    </source>
</reference>
<dbReference type="InterPro" id="IPR011453">
    <property type="entry name" value="DUF1559"/>
</dbReference>
<dbReference type="Pfam" id="PF07596">
    <property type="entry name" value="SBP_bac_10"/>
    <property type="match status" value="1"/>
</dbReference>
<dbReference type="SUPFAM" id="SSF54523">
    <property type="entry name" value="Pili subunits"/>
    <property type="match status" value="1"/>
</dbReference>
<dbReference type="InterPro" id="IPR012902">
    <property type="entry name" value="N_methyl_site"/>
</dbReference>
<protein>
    <submittedName>
        <fullName evidence="3">Prepilin-type cleavage/methylation domain-containing protein</fullName>
    </submittedName>
</protein>
<dbReference type="AlphaFoldDB" id="A0A2S8G5J1"/>
<dbReference type="Pfam" id="PF07963">
    <property type="entry name" value="N_methyl"/>
    <property type="match status" value="1"/>
</dbReference>
<name>A0A2S8G5J1_9BACT</name>
<keyword evidence="1" id="KW-1133">Transmembrane helix</keyword>
<evidence type="ECO:0000313" key="4">
    <source>
        <dbReference type="Proteomes" id="UP000238322"/>
    </source>
</evidence>
<comment type="caution">
    <text evidence="3">The sequence shown here is derived from an EMBL/GenBank/DDBJ whole genome shotgun (WGS) entry which is preliminary data.</text>
</comment>
<gene>
    <name evidence="3" type="ORF">C5Y83_02940</name>
</gene>
<dbReference type="PROSITE" id="PS00409">
    <property type="entry name" value="PROKAR_NTER_METHYL"/>
    <property type="match status" value="1"/>
</dbReference>
<dbReference type="InterPro" id="IPR027558">
    <property type="entry name" value="Pre_pil_HX9DG_C"/>
</dbReference>
<evidence type="ECO:0000259" key="2">
    <source>
        <dbReference type="Pfam" id="PF07596"/>
    </source>
</evidence>
<dbReference type="Gene3D" id="3.30.700.10">
    <property type="entry name" value="Glycoprotein, Type 4 Pilin"/>
    <property type="match status" value="1"/>
</dbReference>
<dbReference type="Proteomes" id="UP000238322">
    <property type="component" value="Unassembled WGS sequence"/>
</dbReference>
<dbReference type="NCBIfam" id="TIGR02532">
    <property type="entry name" value="IV_pilin_GFxxxE"/>
    <property type="match status" value="1"/>
</dbReference>
<organism evidence="3 4">
    <name type="scientific">Blastopirellula marina</name>
    <dbReference type="NCBI Taxonomy" id="124"/>
    <lineage>
        <taxon>Bacteria</taxon>
        <taxon>Pseudomonadati</taxon>
        <taxon>Planctomycetota</taxon>
        <taxon>Planctomycetia</taxon>
        <taxon>Pirellulales</taxon>
        <taxon>Pirellulaceae</taxon>
        <taxon>Blastopirellula</taxon>
    </lineage>
</organism>